<keyword evidence="1" id="KW-0472">Membrane</keyword>
<name>A0ABT9ZN77_9BACI</name>
<evidence type="ECO:0000313" key="3">
    <source>
        <dbReference type="Proteomes" id="UP001230005"/>
    </source>
</evidence>
<feature type="transmembrane region" description="Helical" evidence="1">
    <location>
        <begin position="128"/>
        <end position="147"/>
    </location>
</feature>
<gene>
    <name evidence="2" type="ORF">J2S74_000024</name>
</gene>
<dbReference type="EMBL" id="JAUSUG010000001">
    <property type="protein sequence ID" value="MDQ0252652.1"/>
    <property type="molecule type" value="Genomic_DNA"/>
</dbReference>
<keyword evidence="1" id="KW-1133">Transmembrane helix</keyword>
<feature type="transmembrane region" description="Helical" evidence="1">
    <location>
        <begin position="100"/>
        <end position="122"/>
    </location>
</feature>
<organism evidence="2 3">
    <name type="scientific">Evansella vedderi</name>
    <dbReference type="NCBI Taxonomy" id="38282"/>
    <lineage>
        <taxon>Bacteria</taxon>
        <taxon>Bacillati</taxon>
        <taxon>Bacillota</taxon>
        <taxon>Bacilli</taxon>
        <taxon>Bacillales</taxon>
        <taxon>Bacillaceae</taxon>
        <taxon>Evansella</taxon>
    </lineage>
</organism>
<comment type="caution">
    <text evidence="2">The sequence shown here is derived from an EMBL/GenBank/DDBJ whole genome shotgun (WGS) entry which is preliminary data.</text>
</comment>
<proteinExistence type="predicted"/>
<accession>A0ABT9ZN77</accession>
<dbReference type="Proteomes" id="UP001230005">
    <property type="component" value="Unassembled WGS sequence"/>
</dbReference>
<keyword evidence="1" id="KW-0812">Transmembrane</keyword>
<reference evidence="2 3" key="1">
    <citation type="submission" date="2023-07" db="EMBL/GenBank/DDBJ databases">
        <title>Genomic Encyclopedia of Type Strains, Phase IV (KMG-IV): sequencing the most valuable type-strain genomes for metagenomic binning, comparative biology and taxonomic classification.</title>
        <authorList>
            <person name="Goeker M."/>
        </authorList>
    </citation>
    <scope>NUCLEOTIDE SEQUENCE [LARGE SCALE GENOMIC DNA]</scope>
    <source>
        <strain evidence="2 3">DSM 9768</strain>
    </source>
</reference>
<evidence type="ECO:0000313" key="2">
    <source>
        <dbReference type="EMBL" id="MDQ0252652.1"/>
    </source>
</evidence>
<sequence>MVFRNLLITVSFLILFGWGMSSFYSASMDIVAYFQDPERTLMFELNILPIIILGFLGGIVYFINLNKKKNKPWAKSLLLPDEFEESDEREKQITAQACRAAYISMWYSFPFITALLLFYPFIYETVPYYPIFVFLLFPITQSITYLISWKWNY</sequence>
<dbReference type="RefSeq" id="WP_307320291.1">
    <property type="nucleotide sequence ID" value="NZ_JAUSUG010000001.1"/>
</dbReference>
<keyword evidence="3" id="KW-1185">Reference proteome</keyword>
<protein>
    <recommendedName>
        <fullName evidence="4">Integral membrane protein</fullName>
    </recommendedName>
</protein>
<evidence type="ECO:0008006" key="4">
    <source>
        <dbReference type="Google" id="ProtNLM"/>
    </source>
</evidence>
<feature type="transmembrane region" description="Helical" evidence="1">
    <location>
        <begin position="41"/>
        <end position="63"/>
    </location>
</feature>
<evidence type="ECO:0000256" key="1">
    <source>
        <dbReference type="SAM" id="Phobius"/>
    </source>
</evidence>